<dbReference type="OrthoDB" id="421038at2759"/>
<evidence type="ECO:0000256" key="9">
    <source>
        <dbReference type="ARBA" id="ARBA00023288"/>
    </source>
</evidence>
<name>J6EV36_TRIAS</name>
<feature type="compositionally biased region" description="Basic and acidic residues" evidence="11">
    <location>
        <begin position="516"/>
        <end position="528"/>
    </location>
</feature>
<dbReference type="InterPro" id="IPR004886">
    <property type="entry name" value="Glucanosyltransferase"/>
</dbReference>
<dbReference type="InterPro" id="IPR017853">
    <property type="entry name" value="GH"/>
</dbReference>
<keyword evidence="9 10" id="KW-0449">Lipoprotein</keyword>
<keyword evidence="5 10" id="KW-0732">Signal</keyword>
<feature type="chain" id="PRO_5005136912" description="1,3-beta-glucanosyltransferase" evidence="10">
    <location>
        <begin position="18"/>
        <end position="553"/>
    </location>
</feature>
<feature type="compositionally biased region" description="Polar residues" evidence="11">
    <location>
        <begin position="489"/>
        <end position="504"/>
    </location>
</feature>
<evidence type="ECO:0000259" key="12">
    <source>
        <dbReference type="SMART" id="SM00768"/>
    </source>
</evidence>
<accession>J6EV36</accession>
<feature type="domain" description="X8" evidence="12">
    <location>
        <begin position="380"/>
        <end position="483"/>
    </location>
</feature>
<evidence type="ECO:0000256" key="8">
    <source>
        <dbReference type="ARBA" id="ARBA00023180"/>
    </source>
</evidence>
<keyword evidence="6 10" id="KW-0472">Membrane</keyword>
<dbReference type="RefSeq" id="XP_014178537.1">
    <property type="nucleotide sequence ID" value="XM_014323062.1"/>
</dbReference>
<dbReference type="EMBL" id="ALBS01000283">
    <property type="protein sequence ID" value="EJT46647.1"/>
    <property type="molecule type" value="Genomic_DNA"/>
</dbReference>
<gene>
    <name evidence="13" type="ORF">A1Q1_04824</name>
</gene>
<reference evidence="13 14" key="1">
    <citation type="journal article" date="2012" name="Eukaryot. Cell">
        <title>Draft genome sequence of CBS 2479, the standard type strain of Trichosporon asahii.</title>
        <authorList>
            <person name="Yang R.Y."/>
            <person name="Li H.T."/>
            <person name="Zhu H."/>
            <person name="Zhou G.P."/>
            <person name="Wang M."/>
            <person name="Wang L."/>
        </authorList>
    </citation>
    <scope>NUCLEOTIDE SEQUENCE [LARGE SCALE GENOMIC DNA]</scope>
    <source>
        <strain evidence="14">ATCC 90039 / CBS 2479 / JCM 2466 / KCTC 7840 / NCYC 2677 / UAMH 7654</strain>
    </source>
</reference>
<sequence>MLLFKTLVAGLLPLAAALPPITRTGKYLYDQNGERFFIKPQGRLAEQTADNEEHGGFPEPDSYIDPLSSKDNCTRDLPHLQELGVNAVRVYSVDPSKNHDDCMKLFDDNGIYVLLDLSLPANGSINRAAPSWTTALLDEYMRTIDVFNKYDNVLAYSVGNEVVSRAVNTDAAPFVKAAARDIKAYLRSIGSNAMVSYSAVDGDSNFRGGVAEYLTCGNDSVTIDLYGLNNYAWCGSSSVTASTWSNMVDDFKNVPVATYMSEYGCIEVKPRLWQEVDALYGDTTVTDVFSGGVAFSYFPTSDGYGMVEFGGDGKDVTVSTDFTNLAQHLKNVTTAKTPAQSAAQTGSIECPADGAKINASSKLPPTPNKAACNCVNDNALSCHVISATANDPAKMGALTDYACSLLGQANTSVTCENISGNGSTGVYGSLSFCSPEVKLNYAMSSFWETDQKATSCDFGGNATLTPNTPNTQASSEVAAKCLANASAVTTPSATQGGPSQTTGVAPTAVVSGGKDAGSDGGDKKDDNKNSGANAVFASLSMVVLAVAGAVIAA</sequence>
<dbReference type="AlphaFoldDB" id="J6EV36"/>
<dbReference type="GO" id="GO:0005886">
    <property type="term" value="C:plasma membrane"/>
    <property type="evidence" value="ECO:0007669"/>
    <property type="project" value="UniProtKB-SubCell"/>
</dbReference>
<feature type="signal peptide" evidence="10">
    <location>
        <begin position="1"/>
        <end position="17"/>
    </location>
</feature>
<comment type="caution">
    <text evidence="13">The sequence shown here is derived from an EMBL/GenBank/DDBJ whole genome shotgun (WGS) entry which is preliminary data.</text>
</comment>
<dbReference type="InterPro" id="IPR012946">
    <property type="entry name" value="X8"/>
</dbReference>
<keyword evidence="8" id="KW-0325">Glycoprotein</keyword>
<dbReference type="HOGENOM" id="CLU_021855_2_2_1"/>
<dbReference type="VEuPathDB" id="FungiDB:A1Q1_04824"/>
<keyword evidence="4 10" id="KW-0336">GPI-anchor</keyword>
<protein>
    <recommendedName>
        <fullName evidence="10">1,3-beta-glucanosyltransferase</fullName>
        <ecNumber evidence="10">2.4.1.-</ecNumber>
    </recommendedName>
</protein>
<dbReference type="PANTHER" id="PTHR31468:SF2">
    <property type="entry name" value="1,3-BETA-GLUCANOSYLTRANSFERASE GAS1"/>
    <property type="match status" value="1"/>
</dbReference>
<dbReference type="Gene3D" id="3.20.20.80">
    <property type="entry name" value="Glycosidases"/>
    <property type="match status" value="1"/>
</dbReference>
<comment type="function">
    <text evidence="10">Splits internally a 1,3-beta-glucan molecule and transfers the newly generated reducing end (the donor) to the non-reducing end of another 1,3-beta-glucan molecule (the acceptor) forming a 1,3-beta linkage, resulting in the elongation of 1,3-beta-glucan chains in the cell wall.</text>
</comment>
<comment type="similarity">
    <text evidence="3 10">Belongs to the glycosyl hydrolase 72 family.</text>
</comment>
<dbReference type="GO" id="GO:0042124">
    <property type="term" value="F:1,3-beta-glucanosyltransferase activity"/>
    <property type="evidence" value="ECO:0007669"/>
    <property type="project" value="TreeGrafter"/>
</dbReference>
<dbReference type="GO" id="GO:0031505">
    <property type="term" value="P:fungal-type cell wall organization"/>
    <property type="evidence" value="ECO:0007669"/>
    <property type="project" value="TreeGrafter"/>
</dbReference>
<dbReference type="PANTHER" id="PTHR31468">
    <property type="entry name" value="1,3-BETA-GLUCANOSYLTRANSFERASE GAS1"/>
    <property type="match status" value="1"/>
</dbReference>
<feature type="region of interest" description="Disordered" evidence="11">
    <location>
        <begin position="489"/>
        <end position="528"/>
    </location>
</feature>
<evidence type="ECO:0000256" key="7">
    <source>
        <dbReference type="ARBA" id="ARBA00023157"/>
    </source>
</evidence>
<dbReference type="KEGG" id="tasa:A1Q1_04824"/>
<evidence type="ECO:0000256" key="4">
    <source>
        <dbReference type="ARBA" id="ARBA00022622"/>
    </source>
</evidence>
<dbReference type="GO" id="GO:0098552">
    <property type="term" value="C:side of membrane"/>
    <property type="evidence" value="ECO:0007669"/>
    <property type="project" value="UniProtKB-KW"/>
</dbReference>
<dbReference type="GeneID" id="25988336"/>
<keyword evidence="7" id="KW-1015">Disulfide bond</keyword>
<dbReference type="Pfam" id="PF03198">
    <property type="entry name" value="Glyco_hydro_72"/>
    <property type="match status" value="1"/>
</dbReference>
<evidence type="ECO:0000313" key="13">
    <source>
        <dbReference type="EMBL" id="EJT46647.1"/>
    </source>
</evidence>
<evidence type="ECO:0000256" key="2">
    <source>
        <dbReference type="ARBA" id="ARBA00004589"/>
    </source>
</evidence>
<dbReference type="SMART" id="SM00768">
    <property type="entry name" value="X8"/>
    <property type="match status" value="1"/>
</dbReference>
<evidence type="ECO:0000256" key="10">
    <source>
        <dbReference type="RuleBase" id="RU361209"/>
    </source>
</evidence>
<comment type="subcellular location">
    <subcellularLocation>
        <location evidence="1">Cell envelope</location>
    </subcellularLocation>
    <subcellularLocation>
        <location evidence="10">Cell membrane</location>
        <topology evidence="10">Lipid-anchor</topology>
        <topology evidence="10">GPI-anchor</topology>
    </subcellularLocation>
    <subcellularLocation>
        <location evidence="2">Membrane</location>
        <topology evidence="2">Lipid-anchor</topology>
        <topology evidence="2">GPI-anchor</topology>
    </subcellularLocation>
</comment>
<evidence type="ECO:0000256" key="1">
    <source>
        <dbReference type="ARBA" id="ARBA00004196"/>
    </source>
</evidence>
<organism evidence="13 14">
    <name type="scientific">Trichosporon asahii var. asahii (strain ATCC 90039 / CBS 2479 / JCM 2466 / KCTC 7840 / NBRC 103889/ NCYC 2677 / UAMH 7654)</name>
    <name type="common">Yeast</name>
    <dbReference type="NCBI Taxonomy" id="1186058"/>
    <lineage>
        <taxon>Eukaryota</taxon>
        <taxon>Fungi</taxon>
        <taxon>Dikarya</taxon>
        <taxon>Basidiomycota</taxon>
        <taxon>Agaricomycotina</taxon>
        <taxon>Tremellomycetes</taxon>
        <taxon>Trichosporonales</taxon>
        <taxon>Trichosporonaceae</taxon>
        <taxon>Trichosporon</taxon>
    </lineage>
</organism>
<evidence type="ECO:0000313" key="14">
    <source>
        <dbReference type="Proteomes" id="UP000002748"/>
    </source>
</evidence>
<proteinExistence type="inferred from homology"/>
<dbReference type="Gene3D" id="1.20.58.1040">
    <property type="match status" value="1"/>
</dbReference>
<dbReference type="EC" id="2.4.1.-" evidence="10"/>
<evidence type="ECO:0000256" key="3">
    <source>
        <dbReference type="ARBA" id="ARBA00007528"/>
    </source>
</evidence>
<evidence type="ECO:0000256" key="5">
    <source>
        <dbReference type="ARBA" id="ARBA00022729"/>
    </source>
</evidence>
<dbReference type="Pfam" id="PF07983">
    <property type="entry name" value="X8"/>
    <property type="match status" value="1"/>
</dbReference>
<dbReference type="GO" id="GO:0071970">
    <property type="term" value="P:fungal-type cell wall (1-&gt;3)-beta-D-glucan biosynthetic process"/>
    <property type="evidence" value="ECO:0007669"/>
    <property type="project" value="TreeGrafter"/>
</dbReference>
<dbReference type="Proteomes" id="UP000002748">
    <property type="component" value="Unassembled WGS sequence"/>
</dbReference>
<evidence type="ECO:0000256" key="6">
    <source>
        <dbReference type="ARBA" id="ARBA00023136"/>
    </source>
</evidence>
<dbReference type="SUPFAM" id="SSF51445">
    <property type="entry name" value="(Trans)glycosidases"/>
    <property type="match status" value="1"/>
</dbReference>
<keyword evidence="10" id="KW-0808">Transferase</keyword>
<evidence type="ECO:0000256" key="11">
    <source>
        <dbReference type="SAM" id="MobiDB-lite"/>
    </source>
</evidence>